<keyword evidence="1" id="KW-0812">Transmembrane</keyword>
<sequence length="66" mass="7110">MNMQALFKSTFIVSLSLIGGIIGLLVGIFWTDMIPASLGLGIFMGGIIGIMADAFTGRDHKHWKKA</sequence>
<keyword evidence="1" id="KW-1133">Transmembrane helix</keyword>
<evidence type="ECO:0000313" key="3">
    <source>
        <dbReference type="Proteomes" id="UP000093199"/>
    </source>
</evidence>
<evidence type="ECO:0000256" key="1">
    <source>
        <dbReference type="SAM" id="Phobius"/>
    </source>
</evidence>
<evidence type="ECO:0000313" key="2">
    <source>
        <dbReference type="EMBL" id="OCS88383.1"/>
    </source>
</evidence>
<dbReference type="EMBL" id="MASJ01000001">
    <property type="protein sequence ID" value="OCS88383.1"/>
    <property type="molecule type" value="Genomic_DNA"/>
</dbReference>
<gene>
    <name evidence="2" type="ORF">A6M13_00625</name>
</gene>
<keyword evidence="3" id="KW-1185">Reference proteome</keyword>
<comment type="caution">
    <text evidence="2">The sequence shown here is derived from an EMBL/GenBank/DDBJ whole genome shotgun (WGS) entry which is preliminary data.</text>
</comment>
<reference evidence="2 3" key="1">
    <citation type="submission" date="2016-07" db="EMBL/GenBank/DDBJ databases">
        <title>Caryophanon tenue genome sequencing.</title>
        <authorList>
            <person name="Verma A."/>
            <person name="Pal Y."/>
            <person name="Krishnamurthi S."/>
        </authorList>
    </citation>
    <scope>NUCLEOTIDE SEQUENCE [LARGE SCALE GENOMIC DNA]</scope>
    <source>
        <strain evidence="2 3">DSM 14152</strain>
    </source>
</reference>
<feature type="transmembrane region" description="Helical" evidence="1">
    <location>
        <begin position="12"/>
        <end position="30"/>
    </location>
</feature>
<feature type="transmembrane region" description="Helical" evidence="1">
    <location>
        <begin position="36"/>
        <end position="55"/>
    </location>
</feature>
<accession>A0A1C0YML5</accession>
<dbReference type="AlphaFoldDB" id="A0A1C0YML5"/>
<dbReference type="RefSeq" id="WP_066542178.1">
    <property type="nucleotide sequence ID" value="NZ_MASJ01000001.1"/>
</dbReference>
<organism evidence="2 3">
    <name type="scientific">Caryophanon tenue</name>
    <dbReference type="NCBI Taxonomy" id="33978"/>
    <lineage>
        <taxon>Bacteria</taxon>
        <taxon>Bacillati</taxon>
        <taxon>Bacillota</taxon>
        <taxon>Bacilli</taxon>
        <taxon>Bacillales</taxon>
        <taxon>Caryophanaceae</taxon>
        <taxon>Caryophanon</taxon>
    </lineage>
</organism>
<protein>
    <submittedName>
        <fullName evidence="2">Uncharacterized protein</fullName>
    </submittedName>
</protein>
<proteinExistence type="predicted"/>
<keyword evidence="1" id="KW-0472">Membrane</keyword>
<name>A0A1C0YML5_9BACL</name>
<dbReference type="Proteomes" id="UP000093199">
    <property type="component" value="Unassembled WGS sequence"/>
</dbReference>